<keyword evidence="3" id="KW-0805">Transcription regulation</keyword>
<keyword evidence="4" id="KW-0804">Transcription</keyword>
<sequence>MKSPASASWKAPLKFRMPTAENLIPIRLDIEVDGQPYKDAFTWNPYDPDSEVVMFAKRTVKDLKLAPGFLPQIVQSIQSQLATFQSYEGQDMYVGDLIIPIKLDLQVNHTVIRDQFLWDLNNFDSDPEEFARTLCKDLGIEDPEVEPAIAFAIREQLYEIAIQNVTTARENRISKKGRRAAEHFTPRFLCCFLVIWSGIGGIFFLIRMVCKASGAALDLMKLFSFRSSVVRKRKDWDYYKPVLDLLSNEDVDALKAKEERSGWLDIEVDGQCYKDVFTWKPYDPDSEVVMFAKKDCKRLEACQRTTILYINLLLYPLPLLGSVGSSFTLSDRSRFLSLYMSPIFEICGFIFYMVSAAFVCCCWFFLFNHE</sequence>
<proteinExistence type="inferred from homology"/>
<dbReference type="InterPro" id="IPR006939">
    <property type="entry name" value="SNF5"/>
</dbReference>
<keyword evidence="6" id="KW-1133">Transmembrane helix</keyword>
<name>A0ABM2YQ27_GOSHI</name>
<keyword evidence="6" id="KW-0812">Transmembrane</keyword>
<evidence type="ECO:0000313" key="8">
    <source>
        <dbReference type="RefSeq" id="XP_040932606.1"/>
    </source>
</evidence>
<comment type="subcellular location">
    <subcellularLocation>
        <location evidence="1">Nucleus</location>
    </subcellularLocation>
</comment>
<evidence type="ECO:0000256" key="2">
    <source>
        <dbReference type="ARBA" id="ARBA00010239"/>
    </source>
</evidence>
<dbReference type="Pfam" id="PF04855">
    <property type="entry name" value="SNF5"/>
    <property type="match status" value="1"/>
</dbReference>
<evidence type="ECO:0000256" key="6">
    <source>
        <dbReference type="SAM" id="Phobius"/>
    </source>
</evidence>
<keyword evidence="7" id="KW-1185">Reference proteome</keyword>
<reference evidence="7" key="1">
    <citation type="journal article" date="2020" name="Nat. Genet.">
        <title>Genomic diversifications of five Gossypium allopolyploid species and their impact on cotton improvement.</title>
        <authorList>
            <person name="Chen Z.J."/>
            <person name="Sreedasyam A."/>
            <person name="Ando A."/>
            <person name="Song Q."/>
            <person name="De Santiago L.M."/>
            <person name="Hulse-Kemp A.M."/>
            <person name="Ding M."/>
            <person name="Ye W."/>
            <person name="Kirkbride R.C."/>
            <person name="Jenkins J."/>
            <person name="Plott C."/>
            <person name="Lovell J."/>
            <person name="Lin Y.M."/>
            <person name="Vaughn R."/>
            <person name="Liu B."/>
            <person name="Simpson S."/>
            <person name="Scheffler B.E."/>
            <person name="Wen L."/>
            <person name="Saski C.A."/>
            <person name="Grover C.E."/>
            <person name="Hu G."/>
            <person name="Conover J.L."/>
            <person name="Carlson J.W."/>
            <person name="Shu S."/>
            <person name="Boston L.B."/>
            <person name="Williams M."/>
            <person name="Peterson D.G."/>
            <person name="McGee K."/>
            <person name="Jones D.C."/>
            <person name="Wendel J.F."/>
            <person name="Stelly D.M."/>
            <person name="Grimwood J."/>
            <person name="Schmutz J."/>
        </authorList>
    </citation>
    <scope>NUCLEOTIDE SEQUENCE [LARGE SCALE GENOMIC DNA]</scope>
    <source>
        <strain evidence="7">cv. TM-1</strain>
    </source>
</reference>
<dbReference type="RefSeq" id="XP_040932606.1">
    <property type="nucleotide sequence ID" value="XM_041076672.1"/>
</dbReference>
<feature type="transmembrane region" description="Helical" evidence="6">
    <location>
        <begin position="184"/>
        <end position="206"/>
    </location>
</feature>
<gene>
    <name evidence="8" type="primary">LOC107886895</name>
</gene>
<comment type="similarity">
    <text evidence="2">Belongs to the SNF5 family.</text>
</comment>
<evidence type="ECO:0000256" key="1">
    <source>
        <dbReference type="ARBA" id="ARBA00004123"/>
    </source>
</evidence>
<reference evidence="8" key="2">
    <citation type="submission" date="2025-08" db="UniProtKB">
        <authorList>
            <consortium name="RefSeq"/>
        </authorList>
    </citation>
    <scope>IDENTIFICATION</scope>
</reference>
<protein>
    <submittedName>
        <fullName evidence="8">Chromatin structure-remodeling complex protein BSH isoform X3</fullName>
    </submittedName>
</protein>
<dbReference type="PANTHER" id="PTHR10019">
    <property type="entry name" value="SNF5"/>
    <property type="match status" value="1"/>
</dbReference>
<dbReference type="Proteomes" id="UP000818029">
    <property type="component" value="Chromosome A09"/>
</dbReference>
<keyword evidence="6" id="KW-0472">Membrane</keyword>
<evidence type="ECO:0000256" key="3">
    <source>
        <dbReference type="ARBA" id="ARBA00023015"/>
    </source>
</evidence>
<evidence type="ECO:0000313" key="7">
    <source>
        <dbReference type="Proteomes" id="UP000818029"/>
    </source>
</evidence>
<feature type="transmembrane region" description="Helical" evidence="6">
    <location>
        <begin position="349"/>
        <end position="367"/>
    </location>
</feature>
<keyword evidence="5" id="KW-0539">Nucleus</keyword>
<dbReference type="GeneID" id="107886895"/>
<feature type="transmembrane region" description="Helical" evidence="6">
    <location>
        <begin position="307"/>
        <end position="329"/>
    </location>
</feature>
<evidence type="ECO:0000256" key="5">
    <source>
        <dbReference type="ARBA" id="ARBA00023242"/>
    </source>
</evidence>
<evidence type="ECO:0000256" key="4">
    <source>
        <dbReference type="ARBA" id="ARBA00023163"/>
    </source>
</evidence>
<organism evidence="7 8">
    <name type="scientific">Gossypium hirsutum</name>
    <name type="common">Upland cotton</name>
    <name type="synonym">Gossypium mexicanum</name>
    <dbReference type="NCBI Taxonomy" id="3635"/>
    <lineage>
        <taxon>Eukaryota</taxon>
        <taxon>Viridiplantae</taxon>
        <taxon>Streptophyta</taxon>
        <taxon>Embryophyta</taxon>
        <taxon>Tracheophyta</taxon>
        <taxon>Spermatophyta</taxon>
        <taxon>Magnoliopsida</taxon>
        <taxon>eudicotyledons</taxon>
        <taxon>Gunneridae</taxon>
        <taxon>Pentapetalae</taxon>
        <taxon>rosids</taxon>
        <taxon>malvids</taxon>
        <taxon>Malvales</taxon>
        <taxon>Malvaceae</taxon>
        <taxon>Malvoideae</taxon>
        <taxon>Gossypium</taxon>
    </lineage>
</organism>
<accession>A0ABM2YQ27</accession>